<organism evidence="2 3">
    <name type="scientific">Symbiodinium necroappetens</name>
    <dbReference type="NCBI Taxonomy" id="1628268"/>
    <lineage>
        <taxon>Eukaryota</taxon>
        <taxon>Sar</taxon>
        <taxon>Alveolata</taxon>
        <taxon>Dinophyceae</taxon>
        <taxon>Suessiales</taxon>
        <taxon>Symbiodiniaceae</taxon>
        <taxon>Symbiodinium</taxon>
    </lineage>
</organism>
<proteinExistence type="predicted"/>
<evidence type="ECO:0000313" key="3">
    <source>
        <dbReference type="Proteomes" id="UP000601435"/>
    </source>
</evidence>
<evidence type="ECO:0000256" key="1">
    <source>
        <dbReference type="SAM" id="MobiDB-lite"/>
    </source>
</evidence>
<keyword evidence="3" id="KW-1185">Reference proteome</keyword>
<dbReference type="Proteomes" id="UP000601435">
    <property type="component" value="Unassembled WGS sequence"/>
</dbReference>
<feature type="compositionally biased region" description="Polar residues" evidence="1">
    <location>
        <begin position="99"/>
        <end position="113"/>
    </location>
</feature>
<sequence>MTVFRGSVNRVVHAVELRATDASQGIFVVNGLSTPRVFDPVGVVLAEPELVMQRESKHGLTLQLSPAARHGIEILQHVAHPKLPKPSAADDPEEAAGGTNASSSQSEGLQFTDRSFTKTNLRKSVDQFWPALARAYAQEGQPFVDANDFVQLGEQKLSFKDLANRSATFLEKSSRAHGAGPSARECIPSCRPCCRSAAQMAPCPRSVSRTDFLQKVVPATSAAFSLPG</sequence>
<protein>
    <submittedName>
        <fullName evidence="2">Uncharacterized protein</fullName>
    </submittedName>
</protein>
<gene>
    <name evidence="2" type="ORF">SNEC2469_LOCUS15300</name>
</gene>
<dbReference type="OrthoDB" id="410735at2759"/>
<dbReference type="AlphaFoldDB" id="A0A812TPG6"/>
<comment type="caution">
    <text evidence="2">The sequence shown here is derived from an EMBL/GenBank/DDBJ whole genome shotgun (WGS) entry which is preliminary data.</text>
</comment>
<dbReference type="EMBL" id="CAJNJA010024799">
    <property type="protein sequence ID" value="CAE7532346.1"/>
    <property type="molecule type" value="Genomic_DNA"/>
</dbReference>
<accession>A0A812TPG6</accession>
<name>A0A812TPG6_9DINO</name>
<feature type="region of interest" description="Disordered" evidence="1">
    <location>
        <begin position="82"/>
        <end position="113"/>
    </location>
</feature>
<evidence type="ECO:0000313" key="2">
    <source>
        <dbReference type="EMBL" id="CAE7532346.1"/>
    </source>
</evidence>
<reference evidence="2" key="1">
    <citation type="submission" date="2021-02" db="EMBL/GenBank/DDBJ databases">
        <authorList>
            <person name="Dougan E. K."/>
            <person name="Rhodes N."/>
            <person name="Thang M."/>
            <person name="Chan C."/>
        </authorList>
    </citation>
    <scope>NUCLEOTIDE SEQUENCE</scope>
</reference>